<feature type="region of interest" description="Disordered" evidence="1">
    <location>
        <begin position="270"/>
        <end position="354"/>
    </location>
</feature>
<accession>K0SYP6</accession>
<gene>
    <name evidence="2" type="ORF">THAOC_08100</name>
</gene>
<keyword evidence="3" id="KW-1185">Reference proteome</keyword>
<comment type="caution">
    <text evidence="2">The sequence shown here is derived from an EMBL/GenBank/DDBJ whole genome shotgun (WGS) entry which is preliminary data.</text>
</comment>
<name>K0SYP6_THAOC</name>
<evidence type="ECO:0000313" key="2">
    <source>
        <dbReference type="EMBL" id="EJK70530.1"/>
    </source>
</evidence>
<dbReference type="EMBL" id="AGNL01008407">
    <property type="protein sequence ID" value="EJK70530.1"/>
    <property type="molecule type" value="Genomic_DNA"/>
</dbReference>
<reference evidence="2 3" key="1">
    <citation type="journal article" date="2012" name="Genome Biol.">
        <title>Genome and low-iron response of an oceanic diatom adapted to chronic iron limitation.</title>
        <authorList>
            <person name="Lommer M."/>
            <person name="Specht M."/>
            <person name="Roy A.S."/>
            <person name="Kraemer L."/>
            <person name="Andreson R."/>
            <person name="Gutowska M.A."/>
            <person name="Wolf J."/>
            <person name="Bergner S.V."/>
            <person name="Schilhabel M.B."/>
            <person name="Klostermeier U.C."/>
            <person name="Beiko R.G."/>
            <person name="Rosenstiel P."/>
            <person name="Hippler M."/>
            <person name="Laroche J."/>
        </authorList>
    </citation>
    <scope>NUCLEOTIDE SEQUENCE [LARGE SCALE GENOMIC DNA]</scope>
    <source>
        <strain evidence="2 3">CCMP1005</strain>
    </source>
</reference>
<organism evidence="2 3">
    <name type="scientific">Thalassiosira oceanica</name>
    <name type="common">Marine diatom</name>
    <dbReference type="NCBI Taxonomy" id="159749"/>
    <lineage>
        <taxon>Eukaryota</taxon>
        <taxon>Sar</taxon>
        <taxon>Stramenopiles</taxon>
        <taxon>Ochrophyta</taxon>
        <taxon>Bacillariophyta</taxon>
        <taxon>Coscinodiscophyceae</taxon>
        <taxon>Thalassiosirophycidae</taxon>
        <taxon>Thalassiosirales</taxon>
        <taxon>Thalassiosiraceae</taxon>
        <taxon>Thalassiosira</taxon>
    </lineage>
</organism>
<feature type="compositionally biased region" description="Low complexity" evidence="1">
    <location>
        <begin position="296"/>
        <end position="323"/>
    </location>
</feature>
<dbReference type="OrthoDB" id="418382at2759"/>
<protein>
    <submittedName>
        <fullName evidence="2">Uncharacterized protein</fullName>
    </submittedName>
</protein>
<dbReference type="Proteomes" id="UP000266841">
    <property type="component" value="Unassembled WGS sequence"/>
</dbReference>
<evidence type="ECO:0000256" key="1">
    <source>
        <dbReference type="SAM" id="MobiDB-lite"/>
    </source>
</evidence>
<sequence>MHLAKQAHDYFKMKIYIPTVGAFGVGDFFIKMDVRGRGTASIADSGSDPMRRVWHAIQWPVSQSSFGINALPNPQNDVTRHLEFSRVGNLLIATIDGPGLWHGTDSEVAVAAVKGTTASKIDFGYVIKTTFTICSVTRYTDGTQERILNGNFNWLHGHWEGSAGVAFYGSWVTSSQNNVDPNTDWVVMCGTNADGTDAESRLKLANGANTATENGGWGDTTLWINGGLLMPAESSDFAVAEVMVWDRGLTSEEMYGVSDHLMVKFGIGKTGSPSASPSAKPVTGSPSASPSAKPVTGSPSASPLATSTTQTPTSKSPTQQTTADAVASSPADSLFYPDWSKSNGGCKTGGGQPA</sequence>
<evidence type="ECO:0000313" key="3">
    <source>
        <dbReference type="Proteomes" id="UP000266841"/>
    </source>
</evidence>
<feature type="non-terminal residue" evidence="2">
    <location>
        <position position="354"/>
    </location>
</feature>
<proteinExistence type="predicted"/>
<dbReference type="AlphaFoldDB" id="K0SYP6"/>